<dbReference type="OMA" id="RWGFPRT"/>
<evidence type="ECO:0000313" key="2">
    <source>
        <dbReference type="EMBL" id="PKX96417.1"/>
    </source>
</evidence>
<organism evidence="2 3">
    <name type="scientific">Aspergillus novofumigatus (strain IBT 16806)</name>
    <dbReference type="NCBI Taxonomy" id="1392255"/>
    <lineage>
        <taxon>Eukaryota</taxon>
        <taxon>Fungi</taxon>
        <taxon>Dikarya</taxon>
        <taxon>Ascomycota</taxon>
        <taxon>Pezizomycotina</taxon>
        <taxon>Eurotiomycetes</taxon>
        <taxon>Eurotiomycetidae</taxon>
        <taxon>Eurotiales</taxon>
        <taxon>Aspergillaceae</taxon>
        <taxon>Aspergillus</taxon>
        <taxon>Aspergillus subgen. Fumigati</taxon>
    </lineage>
</organism>
<accession>A0A2I1CFK6</accession>
<feature type="transmembrane region" description="Helical" evidence="1">
    <location>
        <begin position="379"/>
        <end position="398"/>
    </location>
</feature>
<evidence type="ECO:0000256" key="1">
    <source>
        <dbReference type="SAM" id="Phobius"/>
    </source>
</evidence>
<sequence>MDPLYDFINSQYQVWDPCMFLDTAAIDVTEIWTDPTSQSRLTRQRRVATSDVDEWLKQTSATIGGAKSSVVLRLVWVKFQHMERIKHISSAVLDRLLSHFGIEVAHRWNWTCFAGSTRFDGPGPESGPLFSYSVCNHPKVAAAWSHSPATGITQGIYFAGASQVPELQDLLLSLSAIASHPMLPALVFGISLSGLIEQEHKRIKENVRAVEVRTRFHSWASRNENPAEGDYISLSSATTGAKTKLANLHRRTIILHELCDFVRENLHPHSKEESLVRSPLVESIVEYTRVLRRRTVLQAADVQFFQHRADAQVAAPAVMIAQDKAAVDTNITSAMQQDSSSLKTLSLVTMFFLPDTFLATLFSVPLLNWKPEEAMEGKFWIYWAFAIPLRLITFGTWWSSR</sequence>
<keyword evidence="1" id="KW-0812">Transmembrane</keyword>
<dbReference type="STRING" id="1392255.A0A2I1CFK6"/>
<dbReference type="GeneID" id="36536068"/>
<dbReference type="AlphaFoldDB" id="A0A2I1CFK6"/>
<keyword evidence="3" id="KW-1185">Reference proteome</keyword>
<name>A0A2I1CFK6_ASPN1</name>
<keyword evidence="1" id="KW-1133">Transmembrane helix</keyword>
<dbReference type="EMBL" id="MSZS01000002">
    <property type="protein sequence ID" value="PKX96417.1"/>
    <property type="molecule type" value="Genomic_DNA"/>
</dbReference>
<dbReference type="RefSeq" id="XP_024685012.1">
    <property type="nucleotide sequence ID" value="XM_024828742.1"/>
</dbReference>
<keyword evidence="1" id="KW-0472">Membrane</keyword>
<dbReference type="Proteomes" id="UP000234474">
    <property type="component" value="Unassembled WGS sequence"/>
</dbReference>
<protein>
    <submittedName>
        <fullName evidence="2">Uncharacterized protein</fullName>
    </submittedName>
</protein>
<dbReference type="VEuPathDB" id="FungiDB:P174DRAFT_448201"/>
<proteinExistence type="predicted"/>
<comment type="caution">
    <text evidence="2">The sequence shown here is derived from an EMBL/GenBank/DDBJ whole genome shotgun (WGS) entry which is preliminary data.</text>
</comment>
<evidence type="ECO:0000313" key="3">
    <source>
        <dbReference type="Proteomes" id="UP000234474"/>
    </source>
</evidence>
<dbReference type="Gene3D" id="1.20.58.340">
    <property type="entry name" value="Magnesium transport protein CorA, transmembrane region"/>
    <property type="match status" value="1"/>
</dbReference>
<dbReference type="OrthoDB" id="5396681at2759"/>
<feature type="transmembrane region" description="Helical" evidence="1">
    <location>
        <begin position="345"/>
        <end position="367"/>
    </location>
</feature>
<gene>
    <name evidence="2" type="ORF">P174DRAFT_448201</name>
</gene>
<reference evidence="3" key="1">
    <citation type="journal article" date="2018" name="Proc. Natl. Acad. Sci. U.S.A.">
        <title>Linking secondary metabolites to gene clusters through genome sequencing of six diverse Aspergillus species.</title>
        <authorList>
            <person name="Kaerboelling I."/>
            <person name="Vesth T.C."/>
            <person name="Frisvad J.C."/>
            <person name="Nybo J.L."/>
            <person name="Theobald S."/>
            <person name="Kuo A."/>
            <person name="Bowyer P."/>
            <person name="Matsuda Y."/>
            <person name="Mondo S."/>
            <person name="Lyhne E.K."/>
            <person name="Kogle M.E."/>
            <person name="Clum A."/>
            <person name="Lipzen A."/>
            <person name="Salamov A."/>
            <person name="Ngan C.Y."/>
            <person name="Daum C."/>
            <person name="Chiniquy J."/>
            <person name="Barry K."/>
            <person name="LaButti K."/>
            <person name="Haridas S."/>
            <person name="Simmons B.A."/>
            <person name="Magnuson J.K."/>
            <person name="Mortensen U.H."/>
            <person name="Larsen T.O."/>
            <person name="Grigoriev I.V."/>
            <person name="Baker S.E."/>
            <person name="Andersen M.R."/>
        </authorList>
    </citation>
    <scope>NUCLEOTIDE SEQUENCE [LARGE SCALE GENOMIC DNA]</scope>
    <source>
        <strain evidence="3">IBT 16806</strain>
    </source>
</reference>